<gene>
    <name evidence="5" type="ORF">MNBD_ALPHA11-354</name>
</gene>
<comment type="similarity">
    <text evidence="3">Belongs to the acetyltransferase family. RimJ subfamily.</text>
</comment>
<keyword evidence="2" id="KW-0012">Acyltransferase</keyword>
<dbReference type="Gene3D" id="3.40.630.30">
    <property type="match status" value="1"/>
</dbReference>
<dbReference type="GO" id="GO:0005737">
    <property type="term" value="C:cytoplasm"/>
    <property type="evidence" value="ECO:0007669"/>
    <property type="project" value="TreeGrafter"/>
</dbReference>
<dbReference type="InterPro" id="IPR016181">
    <property type="entry name" value="Acyl_CoA_acyltransferase"/>
</dbReference>
<dbReference type="PANTHER" id="PTHR43792">
    <property type="entry name" value="GNAT FAMILY, PUTATIVE (AFU_ORTHOLOGUE AFUA_3G00765)-RELATED-RELATED"/>
    <property type="match status" value="1"/>
</dbReference>
<dbReference type="InterPro" id="IPR000182">
    <property type="entry name" value="GNAT_dom"/>
</dbReference>
<name>A0A3B0TUX6_9ZZZZ</name>
<dbReference type="SUPFAM" id="SSF55729">
    <property type="entry name" value="Acyl-CoA N-acyltransferases (Nat)"/>
    <property type="match status" value="1"/>
</dbReference>
<dbReference type="GO" id="GO:0008999">
    <property type="term" value="F:protein-N-terminal-alanine acetyltransferase activity"/>
    <property type="evidence" value="ECO:0007669"/>
    <property type="project" value="TreeGrafter"/>
</dbReference>
<dbReference type="AlphaFoldDB" id="A0A3B0TUX6"/>
<accession>A0A3B0TUX6</accession>
<dbReference type="PANTHER" id="PTHR43792:SF8">
    <property type="entry name" value="[RIBOSOMAL PROTEIN US5]-ALANINE N-ACETYLTRANSFERASE"/>
    <property type="match status" value="1"/>
</dbReference>
<feature type="domain" description="N-acetyltransferase" evidence="4">
    <location>
        <begin position="1"/>
        <end position="177"/>
    </location>
</feature>
<organism evidence="5">
    <name type="scientific">hydrothermal vent metagenome</name>
    <dbReference type="NCBI Taxonomy" id="652676"/>
    <lineage>
        <taxon>unclassified sequences</taxon>
        <taxon>metagenomes</taxon>
        <taxon>ecological metagenomes</taxon>
    </lineage>
</organism>
<evidence type="ECO:0000313" key="5">
    <source>
        <dbReference type="EMBL" id="VAW18242.1"/>
    </source>
</evidence>
<sequence>MRLRLPKRADFAAWQNVRSASRPFLTPFEPKWNDYELTRNSFVKRVKISADRAGKIVEFSLFIFTLQKNNNRVKETFVGGVTLSNIRYGAAYHANIGYWLGEEQTGKGYMNRAVALVLPFAFGALKLRRIHAACLPDNDRSKNVLIKNGFQKEGFAPKYLQINGEMRDHLLFGITKDQFATIKRESSKSL</sequence>
<proteinExistence type="inferred from homology"/>
<evidence type="ECO:0000256" key="1">
    <source>
        <dbReference type="ARBA" id="ARBA00022679"/>
    </source>
</evidence>
<evidence type="ECO:0000259" key="4">
    <source>
        <dbReference type="PROSITE" id="PS51186"/>
    </source>
</evidence>
<reference evidence="5" key="1">
    <citation type="submission" date="2018-06" db="EMBL/GenBank/DDBJ databases">
        <authorList>
            <person name="Zhirakovskaya E."/>
        </authorList>
    </citation>
    <scope>NUCLEOTIDE SEQUENCE</scope>
</reference>
<dbReference type="Pfam" id="PF13302">
    <property type="entry name" value="Acetyltransf_3"/>
    <property type="match status" value="1"/>
</dbReference>
<dbReference type="PROSITE" id="PS51186">
    <property type="entry name" value="GNAT"/>
    <property type="match status" value="1"/>
</dbReference>
<evidence type="ECO:0000256" key="3">
    <source>
        <dbReference type="ARBA" id="ARBA00038502"/>
    </source>
</evidence>
<evidence type="ECO:0000256" key="2">
    <source>
        <dbReference type="ARBA" id="ARBA00023315"/>
    </source>
</evidence>
<keyword evidence="1" id="KW-0808">Transferase</keyword>
<dbReference type="InterPro" id="IPR051531">
    <property type="entry name" value="N-acetyltransferase"/>
</dbReference>
<dbReference type="EMBL" id="UOEQ01000168">
    <property type="protein sequence ID" value="VAW18242.1"/>
    <property type="molecule type" value="Genomic_DNA"/>
</dbReference>
<protein>
    <recommendedName>
        <fullName evidence="4">N-acetyltransferase domain-containing protein</fullName>
    </recommendedName>
</protein>